<evidence type="ECO:0000256" key="4">
    <source>
        <dbReference type="ARBA" id="ARBA00022982"/>
    </source>
</evidence>
<evidence type="ECO:0000256" key="3">
    <source>
        <dbReference type="ARBA" id="ARBA00022723"/>
    </source>
</evidence>
<protein>
    <submittedName>
        <fullName evidence="6">Monoheme cytochrome</fullName>
    </submittedName>
</protein>
<keyword evidence="1" id="KW-0813">Transport</keyword>
<evidence type="ECO:0000313" key="6">
    <source>
        <dbReference type="EMBL" id="QII14215.1"/>
    </source>
</evidence>
<dbReference type="InterPro" id="IPR036909">
    <property type="entry name" value="Cyt_c-like_dom_sf"/>
</dbReference>
<evidence type="ECO:0000256" key="2">
    <source>
        <dbReference type="ARBA" id="ARBA00022617"/>
    </source>
</evidence>
<dbReference type="Proteomes" id="UP000501926">
    <property type="component" value="Chromosome"/>
</dbReference>
<organism evidence="6 7">
    <name type="scientific">Kuenenia stuttgartiensis</name>
    <dbReference type="NCBI Taxonomy" id="174633"/>
    <lineage>
        <taxon>Bacteria</taxon>
        <taxon>Pseudomonadati</taxon>
        <taxon>Planctomycetota</taxon>
        <taxon>Candidatus Brocadiia</taxon>
        <taxon>Candidatus Brocadiales</taxon>
        <taxon>Candidatus Brocadiaceae</taxon>
        <taxon>Candidatus Kuenenia</taxon>
    </lineage>
</organism>
<evidence type="ECO:0000256" key="5">
    <source>
        <dbReference type="ARBA" id="ARBA00023004"/>
    </source>
</evidence>
<evidence type="ECO:0000256" key="1">
    <source>
        <dbReference type="ARBA" id="ARBA00022448"/>
    </source>
</evidence>
<dbReference type="SUPFAM" id="SSF46626">
    <property type="entry name" value="Cytochrome c"/>
    <property type="match status" value="1"/>
</dbReference>
<dbReference type="Gene3D" id="1.10.760.10">
    <property type="entry name" value="Cytochrome c-like domain"/>
    <property type="match status" value="1"/>
</dbReference>
<dbReference type="PANTHER" id="PTHR33751">
    <property type="entry name" value="CBB3-TYPE CYTOCHROME C OXIDASE SUBUNIT FIXP"/>
    <property type="match status" value="1"/>
</dbReference>
<dbReference type="InterPro" id="IPR008168">
    <property type="entry name" value="Cyt_C_IC"/>
</dbReference>
<dbReference type="GO" id="GO:0009055">
    <property type="term" value="F:electron transfer activity"/>
    <property type="evidence" value="ECO:0007669"/>
    <property type="project" value="InterPro"/>
</dbReference>
<dbReference type="PROSITE" id="PS51007">
    <property type="entry name" value="CYTC"/>
    <property type="match status" value="1"/>
</dbReference>
<name>A0A6G7GXG7_KUEST</name>
<dbReference type="PRINTS" id="PR00605">
    <property type="entry name" value="CYTCHROMECIC"/>
</dbReference>
<sequence>MAHKKTSMLRIVFIFSALFLLAGSVIHFPSRGEEKAIDARNLFEYHCAKCHGLTGEANKRGKALKAPDLCDPGWQNSKTDEEILHSITNGKNKMPAWNERLSPEEIEALARYVRKLSKKQR</sequence>
<accession>A0A6G7GXG7</accession>
<keyword evidence="3" id="KW-0479">Metal-binding</keyword>
<evidence type="ECO:0000313" key="7">
    <source>
        <dbReference type="Proteomes" id="UP000501926"/>
    </source>
</evidence>
<keyword evidence="2" id="KW-0349">Heme</keyword>
<proteinExistence type="predicted"/>
<dbReference type="RefSeq" id="WP_164995634.1">
    <property type="nucleotide sequence ID" value="NZ_CP049055.1"/>
</dbReference>
<dbReference type="EMBL" id="CP049055">
    <property type="protein sequence ID" value="QII14215.1"/>
    <property type="molecule type" value="Genomic_DNA"/>
</dbReference>
<dbReference type="InterPro" id="IPR050597">
    <property type="entry name" value="Cytochrome_c_Oxidase_Subunit"/>
</dbReference>
<keyword evidence="5" id="KW-0408">Iron</keyword>
<keyword evidence="4" id="KW-0249">Electron transport</keyword>
<dbReference type="GO" id="GO:0005506">
    <property type="term" value="F:iron ion binding"/>
    <property type="evidence" value="ECO:0007669"/>
    <property type="project" value="InterPro"/>
</dbReference>
<reference evidence="6 7" key="1">
    <citation type="submission" date="2020-02" db="EMBL/GenBank/DDBJ databases">
        <title>Newly sequenced genome of strain CSTR1 showed variability in Candidatus Kuenenia stuttgartiensis genomes.</title>
        <authorList>
            <person name="Ding C."/>
            <person name="Adrian L."/>
        </authorList>
    </citation>
    <scope>NUCLEOTIDE SEQUENCE [LARGE SCALE GENOMIC DNA]</scope>
    <source>
        <strain evidence="6 7">CSTR1</strain>
    </source>
</reference>
<dbReference type="PANTHER" id="PTHR33751:SF1">
    <property type="entry name" value="CBB3-TYPE CYTOCHROME C OXIDASE SUBUNIT FIXP"/>
    <property type="match status" value="1"/>
</dbReference>
<dbReference type="AlphaFoldDB" id="A0A6G7GXG7"/>
<dbReference type="InterPro" id="IPR009056">
    <property type="entry name" value="Cyt_c-like_dom"/>
</dbReference>
<gene>
    <name evidence="6" type="primary">petJ</name>
    <name evidence="6" type="ORF">KsCSTR_48380</name>
</gene>
<dbReference type="Pfam" id="PF13442">
    <property type="entry name" value="Cytochrome_CBB3"/>
    <property type="match status" value="1"/>
</dbReference>
<dbReference type="GO" id="GO:0020037">
    <property type="term" value="F:heme binding"/>
    <property type="evidence" value="ECO:0007669"/>
    <property type="project" value="InterPro"/>
</dbReference>